<feature type="transmembrane region" description="Helical" evidence="1">
    <location>
        <begin position="135"/>
        <end position="152"/>
    </location>
</feature>
<feature type="transmembrane region" description="Helical" evidence="1">
    <location>
        <begin position="411"/>
        <end position="434"/>
    </location>
</feature>
<name>A0A3G8JJV4_9ACTN</name>
<protein>
    <recommendedName>
        <fullName evidence="4">Glycosyltransferase RgtA/B/C/D-like domain-containing protein</fullName>
    </recommendedName>
</protein>
<sequence>MSSVAIALIIAQLVVRAWLAATGNFYWDDLVLIGRASSQPILSWDYLGHSHDGHFMPAAFLVAGISTVIAPVNWVLPAITLVVMQALASLAVWRMIRVVAGRTAGIGALAALAFYLVTPMTVPAFAWWAAALNSLPMQAAMAWIVADAVLLVRSRGRRPDARLIVIRSTVIFVVALAFFEKSLFILPVAFAAAVLAVRYTGSRSPGTTATADPDATGAIGDDRATPGYADTALTRAFSAARTLWASMSIVFVIWLVVFFSVSDATAGQHSIAQTARLVWRSINDAVIPSFVGGPWEWERWVPSPPMGFPPVWMIVLGWVVLAVLVWWAVSRRRGAAGVVICTAFYVIAAQIPVMWNRSSANTALELAQTMRYLPDTAVVITIAIALIIGSPERARTATAVRHARPGADDRGLVPVVALVGALAVASATISLVSFSTSWRDDPTGDYLATAKRSLAANRDHPMFDQSLPLEVLLPVAYPNNQISHTFGRVRDRPEFAVTTDRLNVLDSAGNLVPGAVTPARKIRPGRGACDRPEITGPGRLSLDGPLIQWRWTIGVSYCANRSGQLDMSLEGGRTVRVPVQAGLHVVYVQLEGRGRAIAVRPVTAGLTLHTGEGRVGEVAEARLVG</sequence>
<organism evidence="2 3">
    <name type="scientific">Gordonia insulae</name>
    <dbReference type="NCBI Taxonomy" id="2420509"/>
    <lineage>
        <taxon>Bacteria</taxon>
        <taxon>Bacillati</taxon>
        <taxon>Actinomycetota</taxon>
        <taxon>Actinomycetes</taxon>
        <taxon>Mycobacteriales</taxon>
        <taxon>Gordoniaceae</taxon>
        <taxon>Gordonia</taxon>
    </lineage>
</organism>
<gene>
    <name evidence="2" type="ORF">D7316_01878</name>
</gene>
<dbReference type="KEGG" id="gom:D7316_01878"/>
<feature type="transmembrane region" description="Helical" evidence="1">
    <location>
        <begin position="105"/>
        <end position="129"/>
    </location>
</feature>
<keyword evidence="1" id="KW-0812">Transmembrane</keyword>
<evidence type="ECO:0008006" key="4">
    <source>
        <dbReference type="Google" id="ProtNLM"/>
    </source>
</evidence>
<feature type="transmembrane region" description="Helical" evidence="1">
    <location>
        <begin position="243"/>
        <end position="265"/>
    </location>
</feature>
<feature type="transmembrane region" description="Helical" evidence="1">
    <location>
        <begin position="307"/>
        <end position="327"/>
    </location>
</feature>
<evidence type="ECO:0000313" key="3">
    <source>
        <dbReference type="Proteomes" id="UP000271469"/>
    </source>
</evidence>
<dbReference type="Proteomes" id="UP000271469">
    <property type="component" value="Chromosome"/>
</dbReference>
<proteinExistence type="predicted"/>
<accession>A0A3G8JJV4</accession>
<dbReference type="AlphaFoldDB" id="A0A3G8JJV4"/>
<dbReference type="EMBL" id="CP033972">
    <property type="protein sequence ID" value="AZG45283.1"/>
    <property type="molecule type" value="Genomic_DNA"/>
</dbReference>
<reference evidence="2 3" key="1">
    <citation type="submission" date="2018-11" db="EMBL/GenBank/DDBJ databases">
        <title>Gordonia insulae sp. nov., isolated from an island soil.</title>
        <authorList>
            <person name="Kim Y.S."/>
            <person name="Kim S.B."/>
        </authorList>
    </citation>
    <scope>NUCLEOTIDE SEQUENCE [LARGE SCALE GENOMIC DNA]</scope>
    <source>
        <strain evidence="2 3">MMS17-SY073</strain>
    </source>
</reference>
<evidence type="ECO:0000256" key="1">
    <source>
        <dbReference type="SAM" id="Phobius"/>
    </source>
</evidence>
<feature type="transmembrane region" description="Helical" evidence="1">
    <location>
        <begin position="164"/>
        <end position="197"/>
    </location>
</feature>
<feature type="transmembrane region" description="Helical" evidence="1">
    <location>
        <begin position="334"/>
        <end position="352"/>
    </location>
</feature>
<feature type="transmembrane region" description="Helical" evidence="1">
    <location>
        <begin position="372"/>
        <end position="390"/>
    </location>
</feature>
<keyword evidence="1" id="KW-0472">Membrane</keyword>
<evidence type="ECO:0000313" key="2">
    <source>
        <dbReference type="EMBL" id="AZG45283.1"/>
    </source>
</evidence>
<keyword evidence="3" id="KW-1185">Reference proteome</keyword>
<keyword evidence="1" id="KW-1133">Transmembrane helix</keyword>